<feature type="region of interest" description="Disordered" evidence="2">
    <location>
        <begin position="72"/>
        <end position="100"/>
    </location>
</feature>
<comment type="caution">
    <text evidence="3">The sequence shown here is derived from an EMBL/GenBank/DDBJ whole genome shotgun (WGS) entry which is preliminary data.</text>
</comment>
<dbReference type="InterPro" id="IPR040194">
    <property type="entry name" value="Cwf19-like"/>
</dbReference>
<proteinExistence type="inferred from homology"/>
<dbReference type="GO" id="GO:0071014">
    <property type="term" value="C:post-mRNA release spliceosomal complex"/>
    <property type="evidence" value="ECO:0007669"/>
    <property type="project" value="TreeGrafter"/>
</dbReference>
<dbReference type="GO" id="GO:0000398">
    <property type="term" value="P:mRNA splicing, via spliceosome"/>
    <property type="evidence" value="ECO:0007669"/>
    <property type="project" value="TreeGrafter"/>
</dbReference>
<evidence type="ECO:0000256" key="2">
    <source>
        <dbReference type="SAM" id="MobiDB-lite"/>
    </source>
</evidence>
<evidence type="ECO:0000313" key="4">
    <source>
        <dbReference type="Proteomes" id="UP000479710"/>
    </source>
</evidence>
<evidence type="ECO:0000256" key="1">
    <source>
        <dbReference type="ARBA" id="ARBA00006795"/>
    </source>
</evidence>
<name>A0A6G1DAG4_9ORYZ</name>
<accession>A0A6G1DAG4</accession>
<gene>
    <name evidence="3" type="ORF">E2562_028358</name>
</gene>
<organism evidence="3 4">
    <name type="scientific">Oryza meyeriana var. granulata</name>
    <dbReference type="NCBI Taxonomy" id="110450"/>
    <lineage>
        <taxon>Eukaryota</taxon>
        <taxon>Viridiplantae</taxon>
        <taxon>Streptophyta</taxon>
        <taxon>Embryophyta</taxon>
        <taxon>Tracheophyta</taxon>
        <taxon>Spermatophyta</taxon>
        <taxon>Magnoliopsida</taxon>
        <taxon>Liliopsida</taxon>
        <taxon>Poales</taxon>
        <taxon>Poaceae</taxon>
        <taxon>BOP clade</taxon>
        <taxon>Oryzoideae</taxon>
        <taxon>Oryzeae</taxon>
        <taxon>Oryzinae</taxon>
        <taxon>Oryza</taxon>
        <taxon>Oryza meyeriana</taxon>
    </lineage>
</organism>
<dbReference type="PANTHER" id="PTHR12072">
    <property type="entry name" value="CWF19, CELL CYCLE CONTROL PROTEIN"/>
    <property type="match status" value="1"/>
</dbReference>
<dbReference type="Proteomes" id="UP000479710">
    <property type="component" value="Unassembled WGS sequence"/>
</dbReference>
<protein>
    <submittedName>
        <fullName evidence="3">Uncharacterized protein</fullName>
    </submittedName>
</protein>
<dbReference type="OrthoDB" id="2113965at2759"/>
<comment type="similarity">
    <text evidence="1">Belongs to the CWF19 family.</text>
</comment>
<reference evidence="3 4" key="1">
    <citation type="submission" date="2019-11" db="EMBL/GenBank/DDBJ databases">
        <title>Whole genome sequence of Oryza granulata.</title>
        <authorList>
            <person name="Li W."/>
        </authorList>
    </citation>
    <scope>NUCLEOTIDE SEQUENCE [LARGE SCALE GENOMIC DNA]</scope>
    <source>
        <strain evidence="4">cv. Menghai</strain>
        <tissue evidence="3">Leaf</tissue>
    </source>
</reference>
<dbReference type="AlphaFoldDB" id="A0A6G1DAG4"/>
<sequence length="173" mass="18834">MWCCLLDVTGGGKSNRRGTAGDDEDEAGIGGEELRASEIVSKEMGLEWMLKSATSDGVKRVNVTLASHVKKANPKELNPYLRDNGSGYPDESSPSNAGNQLLASSVVGDGDASWRLKALKRAKEQAAREGKKLEEKSWASRQLRRHAKENLRVSLVETVAVANTYEMFPLGIM</sequence>
<dbReference type="PANTHER" id="PTHR12072:SF5">
    <property type="entry name" value="CWF19-LIKE PROTEIN 2"/>
    <property type="match status" value="1"/>
</dbReference>
<dbReference type="EMBL" id="SPHZ02000007">
    <property type="protein sequence ID" value="KAF0908733.1"/>
    <property type="molecule type" value="Genomic_DNA"/>
</dbReference>
<keyword evidence="4" id="KW-1185">Reference proteome</keyword>
<evidence type="ECO:0000313" key="3">
    <source>
        <dbReference type="EMBL" id="KAF0908733.1"/>
    </source>
</evidence>